<dbReference type="Gramene" id="EFJ23594">
    <property type="protein sequence ID" value="EFJ23594"/>
    <property type="gene ID" value="SELMODRAFT_103242"/>
</dbReference>
<dbReference type="AlphaFoldDB" id="D8RW25"/>
<dbReference type="KEGG" id="smo:SELMODRAFT_103242"/>
<sequence>VGMQDPTRWREFFKVSKEQFMTICELVALLMQTTLPPNLKNIPSRYVLVGKQVAIVLRRLALGDSFTSSLIEHFGVSKAIV</sequence>
<accession>D8RW25</accession>
<protein>
    <submittedName>
        <fullName evidence="1">Uncharacterized protein</fullName>
    </submittedName>
</protein>
<dbReference type="Proteomes" id="UP000001514">
    <property type="component" value="Unassembled WGS sequence"/>
</dbReference>
<keyword evidence="2" id="KW-1185">Reference proteome</keyword>
<name>D8RW25_SELML</name>
<organism evidence="2">
    <name type="scientific">Selaginella moellendorffii</name>
    <name type="common">Spikemoss</name>
    <dbReference type="NCBI Taxonomy" id="88036"/>
    <lineage>
        <taxon>Eukaryota</taxon>
        <taxon>Viridiplantae</taxon>
        <taxon>Streptophyta</taxon>
        <taxon>Embryophyta</taxon>
        <taxon>Tracheophyta</taxon>
        <taxon>Lycopodiopsida</taxon>
        <taxon>Selaginellales</taxon>
        <taxon>Selaginellaceae</taxon>
        <taxon>Selaginella</taxon>
    </lineage>
</organism>
<feature type="non-terminal residue" evidence="1">
    <location>
        <position position="1"/>
    </location>
</feature>
<dbReference type="EMBL" id="GL377592">
    <property type="protein sequence ID" value="EFJ23594.1"/>
    <property type="molecule type" value="Genomic_DNA"/>
</dbReference>
<reference evidence="1 2" key="1">
    <citation type="journal article" date="2011" name="Science">
        <title>The Selaginella genome identifies genetic changes associated with the evolution of vascular plants.</title>
        <authorList>
            <person name="Banks J.A."/>
            <person name="Nishiyama T."/>
            <person name="Hasebe M."/>
            <person name="Bowman J.L."/>
            <person name="Gribskov M."/>
            <person name="dePamphilis C."/>
            <person name="Albert V.A."/>
            <person name="Aono N."/>
            <person name="Aoyama T."/>
            <person name="Ambrose B.A."/>
            <person name="Ashton N.W."/>
            <person name="Axtell M.J."/>
            <person name="Barker E."/>
            <person name="Barker M.S."/>
            <person name="Bennetzen J.L."/>
            <person name="Bonawitz N.D."/>
            <person name="Chapple C."/>
            <person name="Cheng C."/>
            <person name="Correa L.G."/>
            <person name="Dacre M."/>
            <person name="DeBarry J."/>
            <person name="Dreyer I."/>
            <person name="Elias M."/>
            <person name="Engstrom E.M."/>
            <person name="Estelle M."/>
            <person name="Feng L."/>
            <person name="Finet C."/>
            <person name="Floyd S.K."/>
            <person name="Frommer W.B."/>
            <person name="Fujita T."/>
            <person name="Gramzow L."/>
            <person name="Gutensohn M."/>
            <person name="Harholt J."/>
            <person name="Hattori M."/>
            <person name="Heyl A."/>
            <person name="Hirai T."/>
            <person name="Hiwatashi Y."/>
            <person name="Ishikawa M."/>
            <person name="Iwata M."/>
            <person name="Karol K.G."/>
            <person name="Koehler B."/>
            <person name="Kolukisaoglu U."/>
            <person name="Kubo M."/>
            <person name="Kurata T."/>
            <person name="Lalonde S."/>
            <person name="Li K."/>
            <person name="Li Y."/>
            <person name="Litt A."/>
            <person name="Lyons E."/>
            <person name="Manning G."/>
            <person name="Maruyama T."/>
            <person name="Michael T.P."/>
            <person name="Mikami K."/>
            <person name="Miyazaki S."/>
            <person name="Morinaga S."/>
            <person name="Murata T."/>
            <person name="Mueller-Roeber B."/>
            <person name="Nelson D.R."/>
            <person name="Obara M."/>
            <person name="Oguri Y."/>
            <person name="Olmstead R.G."/>
            <person name="Onodera N."/>
            <person name="Petersen B.L."/>
            <person name="Pils B."/>
            <person name="Prigge M."/>
            <person name="Rensing S.A."/>
            <person name="Riano-Pachon D.M."/>
            <person name="Roberts A.W."/>
            <person name="Sato Y."/>
            <person name="Scheller H.V."/>
            <person name="Schulz B."/>
            <person name="Schulz C."/>
            <person name="Shakirov E.V."/>
            <person name="Shibagaki N."/>
            <person name="Shinohara N."/>
            <person name="Shippen D.E."/>
            <person name="Soerensen I."/>
            <person name="Sotooka R."/>
            <person name="Sugimoto N."/>
            <person name="Sugita M."/>
            <person name="Sumikawa N."/>
            <person name="Tanurdzic M."/>
            <person name="Theissen G."/>
            <person name="Ulvskov P."/>
            <person name="Wakazuki S."/>
            <person name="Weng J.K."/>
            <person name="Willats W.W."/>
            <person name="Wipf D."/>
            <person name="Wolf P.G."/>
            <person name="Yang L."/>
            <person name="Zimmer A.D."/>
            <person name="Zhu Q."/>
            <person name="Mitros T."/>
            <person name="Hellsten U."/>
            <person name="Loque D."/>
            <person name="Otillar R."/>
            <person name="Salamov A."/>
            <person name="Schmutz J."/>
            <person name="Shapiro H."/>
            <person name="Lindquist E."/>
            <person name="Lucas S."/>
            <person name="Rokhsar D."/>
            <person name="Grigoriev I.V."/>
        </authorList>
    </citation>
    <scope>NUCLEOTIDE SEQUENCE [LARGE SCALE GENOMIC DNA]</scope>
</reference>
<dbReference type="HOGENOM" id="CLU_2580962_0_0_1"/>
<evidence type="ECO:0000313" key="1">
    <source>
        <dbReference type="EMBL" id="EFJ23594.1"/>
    </source>
</evidence>
<dbReference type="InParanoid" id="D8RW25"/>
<proteinExistence type="predicted"/>
<evidence type="ECO:0000313" key="2">
    <source>
        <dbReference type="Proteomes" id="UP000001514"/>
    </source>
</evidence>
<gene>
    <name evidence="1" type="ORF">SELMODRAFT_103242</name>
</gene>